<keyword evidence="3" id="KW-1185">Reference proteome</keyword>
<evidence type="ECO:0000313" key="3">
    <source>
        <dbReference type="Proteomes" id="UP001596274"/>
    </source>
</evidence>
<evidence type="ECO:0000256" key="1">
    <source>
        <dbReference type="SAM" id="MobiDB-lite"/>
    </source>
</evidence>
<sequence>MQHATGLFHTRNSMSQNHLTREKSLGLTPADVPLEALPTVELTTEDIQRALELAEKRNDSYKAIDGGLVFGNRDALTSHQIGLLGELAVAKLYGIDIDGSTYRRGDDGKDHSLFGVDIDVKATATEKVRCPDLLVRSDKPLRAELYIRAHVIDWDSSSARVRIIGCASQEKIKEQTPDDQLFDVPNYIVNPEEMSFLPMLQPTS</sequence>
<feature type="region of interest" description="Disordered" evidence="1">
    <location>
        <begin position="1"/>
        <end position="20"/>
    </location>
</feature>
<comment type="caution">
    <text evidence="2">The sequence shown here is derived from an EMBL/GenBank/DDBJ whole genome shotgun (WGS) entry which is preliminary data.</text>
</comment>
<proteinExistence type="predicted"/>
<dbReference type="EMBL" id="JBHSWT010000045">
    <property type="protein sequence ID" value="MFC6770335.1"/>
    <property type="molecule type" value="Genomic_DNA"/>
</dbReference>
<reference evidence="2 3" key="1">
    <citation type="journal article" date="2019" name="Int. J. Syst. Evol. Microbiol.">
        <title>The Global Catalogue of Microorganisms (GCM) 10K type strain sequencing project: providing services to taxonomists for standard genome sequencing and annotation.</title>
        <authorList>
            <consortium name="The Broad Institute Genomics Platform"/>
            <consortium name="The Broad Institute Genome Sequencing Center for Infectious Disease"/>
            <person name="Wu L."/>
            <person name="Ma J."/>
        </authorList>
    </citation>
    <scope>NUCLEOTIDE SEQUENCE [LARGE SCALE GENOMIC DNA]</scope>
    <source>
        <strain evidence="2 3">PJ61</strain>
    </source>
</reference>
<organism evidence="2 3">
    <name type="scientific">Halorubrum pallidum</name>
    <dbReference type="NCBI Taxonomy" id="1526114"/>
    <lineage>
        <taxon>Archaea</taxon>
        <taxon>Methanobacteriati</taxon>
        <taxon>Methanobacteriota</taxon>
        <taxon>Stenosarchaea group</taxon>
        <taxon>Halobacteria</taxon>
        <taxon>Halobacteriales</taxon>
        <taxon>Haloferacaceae</taxon>
        <taxon>Halorubrum</taxon>
    </lineage>
</organism>
<dbReference type="AlphaFoldDB" id="A0ABD5T4Q8"/>
<evidence type="ECO:0000313" key="2">
    <source>
        <dbReference type="EMBL" id="MFC6770335.1"/>
    </source>
</evidence>
<evidence type="ECO:0008006" key="4">
    <source>
        <dbReference type="Google" id="ProtNLM"/>
    </source>
</evidence>
<accession>A0ABD5T4Q8</accession>
<dbReference type="Proteomes" id="UP001596274">
    <property type="component" value="Unassembled WGS sequence"/>
</dbReference>
<protein>
    <recommendedName>
        <fullName evidence="4">Restriction endonuclease</fullName>
    </recommendedName>
</protein>
<gene>
    <name evidence="2" type="ORF">ACFQDD_02135</name>
</gene>
<name>A0ABD5T4Q8_9EURY</name>